<dbReference type="OrthoDB" id="9773828at2"/>
<organism evidence="1 2">
    <name type="scientific">Caballeronia catudaia</name>
    <dbReference type="NCBI Taxonomy" id="1777136"/>
    <lineage>
        <taxon>Bacteria</taxon>
        <taxon>Pseudomonadati</taxon>
        <taxon>Pseudomonadota</taxon>
        <taxon>Betaproteobacteria</taxon>
        <taxon>Burkholderiales</taxon>
        <taxon>Burkholderiaceae</taxon>
        <taxon>Caballeronia</taxon>
    </lineage>
</organism>
<name>A0A158CSN6_9BURK</name>
<dbReference type="AlphaFoldDB" id="A0A158CSN6"/>
<comment type="caution">
    <text evidence="1">The sequence shown here is derived from an EMBL/GenBank/DDBJ whole genome shotgun (WGS) entry which is preliminary data.</text>
</comment>
<evidence type="ECO:0000313" key="1">
    <source>
        <dbReference type="EMBL" id="SAK85339.1"/>
    </source>
</evidence>
<gene>
    <name evidence="1" type="ORF">AWB75_05673</name>
</gene>
<protein>
    <submittedName>
        <fullName evidence="1">Aldo/keto reductase</fullName>
    </submittedName>
</protein>
<evidence type="ECO:0000313" key="2">
    <source>
        <dbReference type="Proteomes" id="UP000054870"/>
    </source>
</evidence>
<dbReference type="RefSeq" id="WP_061127363.1">
    <property type="nucleotide sequence ID" value="NZ_FCOF02000039.1"/>
</dbReference>
<reference evidence="1" key="1">
    <citation type="submission" date="2016-01" db="EMBL/GenBank/DDBJ databases">
        <authorList>
            <person name="Peeters C."/>
        </authorList>
    </citation>
    <scope>NUCLEOTIDE SEQUENCE [LARGE SCALE GENOMIC DNA]</scope>
    <source>
        <strain evidence="1">LMG 29318</strain>
    </source>
</reference>
<sequence>MLKRERGQGLEVSALSLGCMGYGKSSDKPWIVPLFGTRSVERFTENVGALSVVLLNDELSEIQVGAAEIAVEGARYPEAMLRRSGL</sequence>
<accession>A0A158CSN6</accession>
<dbReference type="EMBL" id="FCOF02000039">
    <property type="protein sequence ID" value="SAK85339.1"/>
    <property type="molecule type" value="Genomic_DNA"/>
</dbReference>
<dbReference type="Proteomes" id="UP000054870">
    <property type="component" value="Unassembled WGS sequence"/>
</dbReference>
<keyword evidence="2" id="KW-1185">Reference proteome</keyword>
<proteinExistence type="predicted"/>